<dbReference type="PIRSF" id="PIRSF000390">
    <property type="entry name" value="PLP_StrS"/>
    <property type="match status" value="1"/>
</dbReference>
<dbReference type="InterPro" id="IPR015421">
    <property type="entry name" value="PyrdxlP-dep_Trfase_major"/>
</dbReference>
<dbReference type="Pfam" id="PF01041">
    <property type="entry name" value="DegT_DnrJ_EryC1"/>
    <property type="match status" value="1"/>
</dbReference>
<dbReference type="NCBIfam" id="TIGR03588">
    <property type="entry name" value="PseC"/>
    <property type="match status" value="1"/>
</dbReference>
<dbReference type="InterPro" id="IPR000653">
    <property type="entry name" value="DegT/StrS_aminotransferase"/>
</dbReference>
<comment type="similarity">
    <text evidence="1 2">Belongs to the DegT/DnrJ/EryC1 family.</text>
</comment>
<organism evidence="3 4">
    <name type="scientific">Vogesella fluminis</name>
    <dbReference type="NCBI Taxonomy" id="1069161"/>
    <lineage>
        <taxon>Bacteria</taxon>
        <taxon>Pseudomonadati</taxon>
        <taxon>Pseudomonadota</taxon>
        <taxon>Betaproteobacteria</taxon>
        <taxon>Neisseriales</taxon>
        <taxon>Chromobacteriaceae</taxon>
        <taxon>Vogesella</taxon>
    </lineage>
</organism>
<dbReference type="CDD" id="cd00616">
    <property type="entry name" value="AHBA_syn"/>
    <property type="match status" value="1"/>
</dbReference>
<dbReference type="PANTHER" id="PTHR30244">
    <property type="entry name" value="TRANSAMINASE"/>
    <property type="match status" value="1"/>
</dbReference>
<sequence length="382" mass="42101">MIPYACPDINQDDISAVIEVLRTDWLTQGPVVPRFERAVVDYCQAGFGVAVSSATAALHLACLALQVGPGSRVWTSPNTFVASANCARYCGAEVDFVDIDAETGNLSVLSLSTKLVIASQNGTLPQVLVVVHFAGQACEMAEIARLAQQYGFKVIEDASHALGACYQGEPVGNCRFSDITVFSFHAVKLVACGEGGMACCKDPALVERMRLLRSHGVTREHGADEAWDGPWYYQQQLLGFNYRMTEMQAALGLSQLARLPQFLQQRRQLVAQYTALLGSGAVSPLQTPEAEASAWHLYVVRCRDAEERRYYFEQLRVNDIAANVHYIPVYWQPYYCTLGFERGYCLQAELYYATALTLPLHTRLGTVDVEQIVSVLNSGEFA</sequence>
<evidence type="ECO:0000256" key="2">
    <source>
        <dbReference type="RuleBase" id="RU004508"/>
    </source>
</evidence>
<dbReference type="InterPro" id="IPR015422">
    <property type="entry name" value="PyrdxlP-dep_Trfase_small"/>
</dbReference>
<protein>
    <submittedName>
        <fullName evidence="3">UDP-4-amino-4, 6-dideoxy-N-acetyl-beta-L-altrosamine transaminase</fullName>
    </submittedName>
</protein>
<keyword evidence="2" id="KW-0663">Pyridoxal phosphate</keyword>
<dbReference type="Gene3D" id="3.90.1150.10">
    <property type="entry name" value="Aspartate Aminotransferase, domain 1"/>
    <property type="match status" value="1"/>
</dbReference>
<dbReference type="SUPFAM" id="SSF53383">
    <property type="entry name" value="PLP-dependent transferases"/>
    <property type="match status" value="1"/>
</dbReference>
<evidence type="ECO:0000313" key="3">
    <source>
        <dbReference type="EMBL" id="GHD79171.1"/>
    </source>
</evidence>
<dbReference type="RefSeq" id="WP_189353720.1">
    <property type="nucleotide sequence ID" value="NZ_BMYP01000029.1"/>
</dbReference>
<gene>
    <name evidence="3" type="primary">flmB</name>
    <name evidence="3" type="ORF">GCM10011419_22180</name>
</gene>
<reference evidence="4" key="1">
    <citation type="journal article" date="2019" name="Int. J. Syst. Evol. Microbiol.">
        <title>The Global Catalogue of Microorganisms (GCM) 10K type strain sequencing project: providing services to taxonomists for standard genome sequencing and annotation.</title>
        <authorList>
            <consortium name="The Broad Institute Genomics Platform"/>
            <consortium name="The Broad Institute Genome Sequencing Center for Infectious Disease"/>
            <person name="Wu L."/>
            <person name="Ma J."/>
        </authorList>
    </citation>
    <scope>NUCLEOTIDE SEQUENCE [LARGE SCALE GENOMIC DNA]</scope>
    <source>
        <strain evidence="4">KCTC 23713</strain>
    </source>
</reference>
<dbReference type="InterPro" id="IPR015424">
    <property type="entry name" value="PyrdxlP-dep_Trfase"/>
</dbReference>
<evidence type="ECO:0000256" key="1">
    <source>
        <dbReference type="ARBA" id="ARBA00037999"/>
    </source>
</evidence>
<evidence type="ECO:0000313" key="4">
    <source>
        <dbReference type="Proteomes" id="UP000662678"/>
    </source>
</evidence>
<keyword evidence="4" id="KW-1185">Reference proteome</keyword>
<dbReference type="EMBL" id="BMYP01000029">
    <property type="protein sequence ID" value="GHD79171.1"/>
    <property type="molecule type" value="Genomic_DNA"/>
</dbReference>
<accession>A0ABQ3HFD4</accession>
<dbReference type="PANTHER" id="PTHR30244:SF34">
    <property type="entry name" value="DTDP-4-AMINO-4,6-DIDEOXYGALACTOSE TRANSAMINASE"/>
    <property type="match status" value="1"/>
</dbReference>
<dbReference type="Gene3D" id="3.40.640.10">
    <property type="entry name" value="Type I PLP-dependent aspartate aminotransferase-like (Major domain)"/>
    <property type="match status" value="1"/>
</dbReference>
<dbReference type="InterPro" id="IPR020026">
    <property type="entry name" value="PseC"/>
</dbReference>
<proteinExistence type="inferred from homology"/>
<comment type="caution">
    <text evidence="3">The sequence shown here is derived from an EMBL/GenBank/DDBJ whole genome shotgun (WGS) entry which is preliminary data.</text>
</comment>
<name>A0ABQ3HFD4_9NEIS</name>
<dbReference type="Proteomes" id="UP000662678">
    <property type="component" value="Unassembled WGS sequence"/>
</dbReference>